<dbReference type="SUPFAM" id="SSF48403">
    <property type="entry name" value="Ankyrin repeat"/>
    <property type="match status" value="2"/>
</dbReference>
<protein>
    <submittedName>
        <fullName evidence="3">Uncharacterized protein</fullName>
    </submittedName>
</protein>
<dbReference type="PANTHER" id="PTHR24126">
    <property type="entry name" value="ANKYRIN REPEAT, PH AND SEC7 DOMAIN CONTAINING PROTEIN SECG-RELATED"/>
    <property type="match status" value="1"/>
</dbReference>
<reference evidence="3" key="1">
    <citation type="submission" date="2022-11" db="EMBL/GenBank/DDBJ databases">
        <authorList>
            <person name="Petersen C."/>
        </authorList>
    </citation>
    <scope>NUCLEOTIDE SEQUENCE</scope>
    <source>
        <strain evidence="3">IBT 16849</strain>
    </source>
</reference>
<reference evidence="3" key="2">
    <citation type="journal article" date="2023" name="IMA Fungus">
        <title>Comparative genomic study of the Penicillium genus elucidates a diverse pangenome and 15 lateral gene transfer events.</title>
        <authorList>
            <person name="Petersen C."/>
            <person name="Sorensen T."/>
            <person name="Nielsen M.R."/>
            <person name="Sondergaard T.E."/>
            <person name="Sorensen J.L."/>
            <person name="Fitzpatrick D.A."/>
            <person name="Frisvad J.C."/>
            <person name="Nielsen K.L."/>
        </authorList>
    </citation>
    <scope>NUCLEOTIDE SEQUENCE</scope>
    <source>
        <strain evidence="3">IBT 16849</strain>
    </source>
</reference>
<name>A0A9W9IWT0_9EURO</name>
<dbReference type="AlphaFoldDB" id="A0A9W9IWT0"/>
<keyword evidence="4" id="KW-1185">Reference proteome</keyword>
<evidence type="ECO:0000256" key="2">
    <source>
        <dbReference type="ARBA" id="ARBA00023043"/>
    </source>
</evidence>
<keyword evidence="1" id="KW-0677">Repeat</keyword>
<evidence type="ECO:0000256" key="1">
    <source>
        <dbReference type="ARBA" id="ARBA00022737"/>
    </source>
</evidence>
<comment type="caution">
    <text evidence="3">The sequence shown here is derived from an EMBL/GenBank/DDBJ whole genome shotgun (WGS) entry which is preliminary data.</text>
</comment>
<dbReference type="Gene3D" id="1.25.40.20">
    <property type="entry name" value="Ankyrin repeat-containing domain"/>
    <property type="match status" value="2"/>
</dbReference>
<gene>
    <name evidence="3" type="ORF">N7472_009145</name>
</gene>
<keyword evidence="2" id="KW-0040">ANK repeat</keyword>
<dbReference type="Proteomes" id="UP001150879">
    <property type="component" value="Unassembled WGS sequence"/>
</dbReference>
<proteinExistence type="predicted"/>
<accession>A0A9W9IWT0</accession>
<organism evidence="3 4">
    <name type="scientific">Penicillium cf. griseofulvum</name>
    <dbReference type="NCBI Taxonomy" id="2972120"/>
    <lineage>
        <taxon>Eukaryota</taxon>
        <taxon>Fungi</taxon>
        <taxon>Dikarya</taxon>
        <taxon>Ascomycota</taxon>
        <taxon>Pezizomycotina</taxon>
        <taxon>Eurotiomycetes</taxon>
        <taxon>Eurotiomycetidae</taxon>
        <taxon>Eurotiales</taxon>
        <taxon>Aspergillaceae</taxon>
        <taxon>Penicillium</taxon>
    </lineage>
</organism>
<dbReference type="EMBL" id="JAPQKP010000006">
    <property type="protein sequence ID" value="KAJ5184305.1"/>
    <property type="molecule type" value="Genomic_DNA"/>
</dbReference>
<sequence>MTKLLIAHGAHVNATAIFSAIELHETVILETLLSHGDYANPRRSEAVTPQPKRGYAPDILDSEVSPLLFASAPTLRFTDHPRSNNLDKDALDARIMTILLNHGADPFTTYVGELSPGYSIEESDSDLDDPELHRRTVIHEILKSGHVFNPFFQLPSVQLELRDSSGCKLLLAASQSEMMLRGRSSITNPTFRELIDRGADVMAQYNDGNTILHHIRPPRVPFGFIVPLTVDSELLKTLKEVIIRNPGLLHQRDRKGETFFHRILLLGDFNIIDDLLEMRADPLQPDSNGDTALHHLAKHLRENQLQAHFKRFLEADVDINSRNCQGDTPLFKYIENGVPEHFEKEDDLTETIFGMFEEARVDFFAPNNAGSSLLHLLASKRKVAGMILMSRGLDPMLEDARQRTSLDVAAVCGSEHIIKLFA</sequence>
<evidence type="ECO:0000313" key="3">
    <source>
        <dbReference type="EMBL" id="KAJ5184305.1"/>
    </source>
</evidence>
<evidence type="ECO:0000313" key="4">
    <source>
        <dbReference type="Proteomes" id="UP001150879"/>
    </source>
</evidence>
<dbReference type="OrthoDB" id="21416at2759"/>
<dbReference type="InterPro" id="IPR036770">
    <property type="entry name" value="Ankyrin_rpt-contain_sf"/>
</dbReference>